<feature type="transmembrane region" description="Helical" evidence="1">
    <location>
        <begin position="204"/>
        <end position="225"/>
    </location>
</feature>
<feature type="transmembrane region" description="Helical" evidence="1">
    <location>
        <begin position="1557"/>
        <end position="1576"/>
    </location>
</feature>
<feature type="transmembrane region" description="Helical" evidence="1">
    <location>
        <begin position="629"/>
        <end position="647"/>
    </location>
</feature>
<proteinExistence type="predicted"/>
<feature type="transmembrane region" description="Helical" evidence="1">
    <location>
        <begin position="1019"/>
        <end position="1039"/>
    </location>
</feature>
<feature type="transmembrane region" description="Helical" evidence="1">
    <location>
        <begin position="865"/>
        <end position="886"/>
    </location>
</feature>
<feature type="transmembrane region" description="Helical" evidence="1">
    <location>
        <begin position="906"/>
        <end position="934"/>
    </location>
</feature>
<name>A0A8J2E1U8_COTCN</name>
<feature type="transmembrane region" description="Helical" evidence="1">
    <location>
        <begin position="349"/>
        <end position="367"/>
    </location>
</feature>
<evidence type="ECO:0000313" key="4">
    <source>
        <dbReference type="EMBL" id="CAG5074318.1"/>
    </source>
</evidence>
<evidence type="ECO:0000256" key="1">
    <source>
        <dbReference type="SAM" id="Phobius"/>
    </source>
</evidence>
<feature type="transmembrane region" description="Helical" evidence="1">
    <location>
        <begin position="1384"/>
        <end position="1404"/>
    </location>
</feature>
<keyword evidence="1" id="KW-1133">Transmembrane helix</keyword>
<dbReference type="InterPro" id="IPR052728">
    <property type="entry name" value="O2_lipid_transport_reg"/>
</dbReference>
<feature type="transmembrane region" description="Helical" evidence="1">
    <location>
        <begin position="441"/>
        <end position="462"/>
    </location>
</feature>
<accession>A0A8J2E1U8</accession>
<protein>
    <submittedName>
        <fullName evidence="4">Similar to nrf-6: Nose resistant to fluoxetine protein 6 (Caenorhabditis elegans)</fullName>
    </submittedName>
</protein>
<evidence type="ECO:0000313" key="5">
    <source>
        <dbReference type="Proteomes" id="UP000786811"/>
    </source>
</evidence>
<feature type="transmembrane region" description="Helical" evidence="1">
    <location>
        <begin position="1229"/>
        <end position="1250"/>
    </location>
</feature>
<dbReference type="InterPro" id="IPR006621">
    <property type="entry name" value="Nose-resist-to-fluoxetine_N"/>
</dbReference>
<feature type="transmembrane region" description="Helical" evidence="1">
    <location>
        <begin position="482"/>
        <end position="506"/>
    </location>
</feature>
<feature type="transmembrane region" description="Helical" evidence="1">
    <location>
        <begin position="260"/>
        <end position="282"/>
    </location>
</feature>
<reference evidence="4" key="1">
    <citation type="submission" date="2021-04" db="EMBL/GenBank/DDBJ databases">
        <authorList>
            <person name="Chebbi M.A.C M."/>
        </authorList>
    </citation>
    <scope>NUCLEOTIDE SEQUENCE</scope>
</reference>
<dbReference type="InterPro" id="IPR002656">
    <property type="entry name" value="Acyl_transf_3_dom"/>
</dbReference>
<feature type="transmembrane region" description="Helical" evidence="1">
    <location>
        <begin position="302"/>
        <end position="329"/>
    </location>
</feature>
<feature type="transmembrane region" description="Helical" evidence="1">
    <location>
        <begin position="1666"/>
        <end position="1692"/>
    </location>
</feature>
<keyword evidence="2" id="KW-0732">Signal</keyword>
<keyword evidence="1" id="KW-0812">Transmembrane</keyword>
<feature type="signal peptide" evidence="2">
    <location>
        <begin position="1"/>
        <end position="23"/>
    </location>
</feature>
<feature type="transmembrane region" description="Helical" evidence="1">
    <location>
        <begin position="1161"/>
        <end position="1182"/>
    </location>
</feature>
<dbReference type="OrthoDB" id="207378at2759"/>
<feature type="transmembrane region" description="Helical" evidence="1">
    <location>
        <begin position="1597"/>
        <end position="1617"/>
    </location>
</feature>
<dbReference type="SMART" id="SM00703">
    <property type="entry name" value="NRF"/>
    <property type="match status" value="1"/>
</dbReference>
<dbReference type="EMBL" id="CAJNRD030001114">
    <property type="protein sequence ID" value="CAG5074318.1"/>
    <property type="molecule type" value="Genomic_DNA"/>
</dbReference>
<feature type="transmembrane region" description="Helical" evidence="1">
    <location>
        <begin position="1424"/>
        <end position="1442"/>
    </location>
</feature>
<keyword evidence="1" id="KW-0472">Membrane</keyword>
<feature type="transmembrane region" description="Helical" evidence="1">
    <location>
        <begin position="1277"/>
        <end position="1302"/>
    </location>
</feature>
<evidence type="ECO:0000256" key="2">
    <source>
        <dbReference type="SAM" id="SignalP"/>
    </source>
</evidence>
<keyword evidence="5" id="KW-1185">Reference proteome</keyword>
<dbReference type="Pfam" id="PF20146">
    <property type="entry name" value="NRF"/>
    <property type="match status" value="2"/>
</dbReference>
<feature type="transmembrane region" description="Helical" evidence="1">
    <location>
        <begin position="1086"/>
        <end position="1109"/>
    </location>
</feature>
<organism evidence="4 5">
    <name type="scientific">Cotesia congregata</name>
    <name type="common">Parasitoid wasp</name>
    <name type="synonym">Apanteles congregatus</name>
    <dbReference type="NCBI Taxonomy" id="51543"/>
    <lineage>
        <taxon>Eukaryota</taxon>
        <taxon>Metazoa</taxon>
        <taxon>Ecdysozoa</taxon>
        <taxon>Arthropoda</taxon>
        <taxon>Hexapoda</taxon>
        <taxon>Insecta</taxon>
        <taxon>Pterygota</taxon>
        <taxon>Neoptera</taxon>
        <taxon>Endopterygota</taxon>
        <taxon>Hymenoptera</taxon>
        <taxon>Apocrita</taxon>
        <taxon>Ichneumonoidea</taxon>
        <taxon>Braconidae</taxon>
        <taxon>Microgastrinae</taxon>
        <taxon>Cotesia</taxon>
    </lineage>
</organism>
<feature type="transmembrane region" description="Helical" evidence="1">
    <location>
        <begin position="518"/>
        <end position="538"/>
    </location>
</feature>
<feature type="transmembrane region" description="Helical" evidence="1">
    <location>
        <begin position="1489"/>
        <end position="1509"/>
    </location>
</feature>
<feature type="chain" id="PRO_5035295289" evidence="2">
    <location>
        <begin position="24"/>
        <end position="1731"/>
    </location>
</feature>
<dbReference type="PANTHER" id="PTHR11161:SF0">
    <property type="entry name" value="O-ACYLTRANSFERASE LIKE PROTEIN"/>
    <property type="match status" value="1"/>
</dbReference>
<dbReference type="PANTHER" id="PTHR11161">
    <property type="entry name" value="O-ACYLTRANSFERASE"/>
    <property type="match status" value="1"/>
</dbReference>
<comment type="caution">
    <text evidence="4">The sequence shown here is derived from an EMBL/GenBank/DDBJ whole genome shotgun (WGS) entry which is preliminary data.</text>
</comment>
<gene>
    <name evidence="4" type="ORF">HICCMSTLAB_LOCUS1017</name>
</gene>
<feature type="transmembrane region" description="Helical" evidence="1">
    <location>
        <begin position="1046"/>
        <end position="1066"/>
    </location>
</feature>
<dbReference type="GO" id="GO:0016747">
    <property type="term" value="F:acyltransferase activity, transferring groups other than amino-acyl groups"/>
    <property type="evidence" value="ECO:0007669"/>
    <property type="project" value="InterPro"/>
</dbReference>
<feature type="transmembrane region" description="Helical" evidence="1">
    <location>
        <begin position="1516"/>
        <end position="1537"/>
    </location>
</feature>
<sequence>MSVGVVAIKQSLLILVCISLSSADPPEGANKTVKTHLPPLRIPETYAPKNNPLEAKCDHQVQIFENSLQKFELWALETNMAPFSFGLLVFDASTKIPSGIFQGNIKDLGMYDQCLKINATVGNETIRGKHCMYTLEGEFNATKLPVNPALSVCFPATCSPKQVKEKMQGLINMTEPFLGGIKIHVKDATCSEDDDQPWELGAKVTLGVFGSLVTFLLICTFCDLLSRITSINSSLVNTLCKFSLIVNGQRILSTKAGKGNLPAIAGIRFYSMCWVILGHTYIHSFFGSVVNSADALPWFRSWGAIHILIAPFAVDTFFAMSGFLTSYLFFKEMARGRNFNIFYYYIHRYIRLTPAFMALLLFTTFLLPKLGSGALWQSIITTESNYCRLNWWPMLLYVHNYVYKDGMMCMGHSWYLAVDMQLFWVSPLIIYPLYKKPKLGLIILSAAIAASMITPAVVAAVNKFTVSLRVTGDLNSVVDMMLYFYIVTYTRAGPWVLGVLLGYILATGRRLPTPIKRKLGWILAILAFAYSFFTYRIYQQEDYQWNIYWETFQAAFARNIWAFGGCWIIYVSVLGHGGILSKFLSLPIYLPFSRLSYSMYLLHYQIQTIKIASSRISAYFSDVQMLEGFINDLVICFLSAFVFSLIFESPFLVLEKLILTKKGKVDKRETVDKNNFEKLQEGDASVENGVVNNGFENTKIPSGIFQGNIKDLGMYDQCLKVNATVGNETIRGKHCMYTLEGNFNAKKLPIDPIMSVCLPATCSPKQVKEKMQKLMNMAEQFLGGREIRVKNATCSEVDDQPWELGAKVTLGVFGGLVTFLLICTFCKLLPKIISINSGLINTLGKFSFIVNGRNILSTKAPEENLTIIAGLKVYGISLIVLGHRYFITSHGSVVNLADTEPWSRSWQATFIFTFPQYSVDTFLTITGVLTSYLFLKEMAKGCKFNIFLYYLHRYLRLTPMFMALISITTFLLPKLGSGALWQTITTTESDSCKREWWPMLLYVHNFVYTDGMSCLLHTWYLALDMQLFWVSPLIIYPLYKKPKLGLIILSAAIAASVITPAVVAAIKKFSTAFQPKDNDDRFMLLNFYILTYNRAGPWLLGILLGYLLATGKRLPIPGGRKLGWILAILAFAYSFFTYRIYQQEDYKWNIYWESFHSGVARHFWAFGVCWIIYVSAQGHGGLVSKFLSLPIYLPLSRISYSIYLLHYTLQTTKMAAVRVPYYFNDLELLQIYLSDMSVCIIGGFFFTLIFESPFVEIFQNKLLLETRSSFMQIKNNLINLGVLGALMTFLLICTICELLLMLTSINSSLIKTLGKFSLIVNSRRILSTKAPEENLPIIAGVKAYALALVVLGHRYFKTVFSSVVNLADIKPWWYSWKATFILSFPQYSVDTFLTITGVLTSYLFLKEMARGRKFNIFFYYFHRYFRLTPMFMALVLITTFLVPKLGSGALWQTTTTTESDSCKREWWPMLLYVHNYVYTDGLMCMGHSWYLAVDMQLFWVSPLIIYPLYKKPKVGLIILSAAIVASMISPAVVAAVNKLPATLHPKDRLPIPGGRKLGWILAILAFAYSFFTYTVYQKKDYKWNIYWETFQAAFARHFWAFGVCWIIYVSAVGHGGLVSKFLSLPIYLPLSRISYSIYLLHYTIQSIKLASDRVPFYFTDFKLLEFYLSDMLICIIGGFLCTLIFESPFVVLEKLIFSRKKPTKQSSGNLPNETTFGSEIIIHAYEFIKTI</sequence>
<feature type="transmembrane region" description="Helical" evidence="1">
    <location>
        <begin position="1121"/>
        <end position="1141"/>
    </location>
</feature>
<dbReference type="Proteomes" id="UP000786811">
    <property type="component" value="Unassembled WGS sequence"/>
</dbReference>
<feature type="transmembrane region" description="Helical" evidence="1">
    <location>
        <begin position="567"/>
        <end position="590"/>
    </location>
</feature>
<feature type="transmembrane region" description="Helical" evidence="1">
    <location>
        <begin position="954"/>
        <end position="972"/>
    </location>
</feature>
<dbReference type="Pfam" id="PF01757">
    <property type="entry name" value="Acyl_transf_3"/>
    <property type="match status" value="3"/>
</dbReference>
<evidence type="ECO:0000259" key="3">
    <source>
        <dbReference type="SMART" id="SM00703"/>
    </source>
</evidence>
<feature type="domain" description="Nose resistant-to-fluoxetine protein N-terminal" evidence="3">
    <location>
        <begin position="54"/>
        <end position="192"/>
    </location>
</feature>